<dbReference type="FunFam" id="3.80.10.10:FF:000142">
    <property type="entry name" value="Ran GTPase activating protein 1"/>
    <property type="match status" value="1"/>
</dbReference>
<dbReference type="GO" id="GO:0006913">
    <property type="term" value="P:nucleocytoplasmic transport"/>
    <property type="evidence" value="ECO:0007669"/>
    <property type="project" value="TreeGrafter"/>
</dbReference>
<dbReference type="GO" id="GO:0005829">
    <property type="term" value="C:cytosol"/>
    <property type="evidence" value="ECO:0007669"/>
    <property type="project" value="TreeGrafter"/>
</dbReference>
<dbReference type="CDD" id="cd01450">
    <property type="entry name" value="vWFA_subfamily_ECM"/>
    <property type="match status" value="1"/>
</dbReference>
<evidence type="ECO:0000256" key="7">
    <source>
        <dbReference type="SAM" id="SignalP"/>
    </source>
</evidence>
<dbReference type="SMART" id="SM00241">
    <property type="entry name" value="ZP"/>
    <property type="match status" value="1"/>
</dbReference>
<evidence type="ECO:0000256" key="2">
    <source>
        <dbReference type="ARBA" id="ARBA00022468"/>
    </source>
</evidence>
<dbReference type="Gene3D" id="3.40.50.410">
    <property type="entry name" value="von Willebrand factor, type A domain"/>
    <property type="match status" value="1"/>
</dbReference>
<comment type="subcellular location">
    <subcellularLocation>
        <location evidence="1">Nucleus</location>
    </subcellularLocation>
</comment>
<feature type="region of interest" description="Disordered" evidence="6">
    <location>
        <begin position="1406"/>
        <end position="1435"/>
    </location>
</feature>
<dbReference type="PANTHER" id="PTHR24113:SF12">
    <property type="entry name" value="RAN GTPASE-ACTIVATING PROTEIN 1"/>
    <property type="match status" value="1"/>
</dbReference>
<keyword evidence="11" id="KW-1185">Reference proteome</keyword>
<feature type="region of interest" description="Disordered" evidence="6">
    <location>
        <begin position="683"/>
        <end position="705"/>
    </location>
</feature>
<dbReference type="GO" id="GO:0007165">
    <property type="term" value="P:signal transduction"/>
    <property type="evidence" value="ECO:0007669"/>
    <property type="project" value="InterPro"/>
</dbReference>
<accession>A0A0D6LY42</accession>
<dbReference type="InterPro" id="IPR001611">
    <property type="entry name" value="Leu-rich_rpt"/>
</dbReference>
<protein>
    <submittedName>
        <fullName evidence="10">von Willebrand factor type A domain protein</fullName>
    </submittedName>
</protein>
<name>A0A0D6LY42_9BILA</name>
<dbReference type="Proteomes" id="UP000054495">
    <property type="component" value="Unassembled WGS sequence"/>
</dbReference>
<feature type="domain" description="ZP" evidence="9">
    <location>
        <begin position="232"/>
        <end position="487"/>
    </location>
</feature>
<keyword evidence="4" id="KW-0677">Repeat</keyword>
<evidence type="ECO:0000259" key="9">
    <source>
        <dbReference type="PROSITE" id="PS51034"/>
    </source>
</evidence>
<dbReference type="InterPro" id="IPR057475">
    <property type="entry name" value="CUT_C"/>
</dbReference>
<keyword evidence="7" id="KW-0732">Signal</keyword>
<dbReference type="InterPro" id="IPR056953">
    <property type="entry name" value="CUT_N"/>
</dbReference>
<evidence type="ECO:0000313" key="10">
    <source>
        <dbReference type="EMBL" id="EPB76113.1"/>
    </source>
</evidence>
<dbReference type="SUPFAM" id="SSF53300">
    <property type="entry name" value="vWA-like"/>
    <property type="match status" value="1"/>
</dbReference>
<dbReference type="InterPro" id="IPR036465">
    <property type="entry name" value="vWFA_dom_sf"/>
</dbReference>
<dbReference type="PRINTS" id="PR00453">
    <property type="entry name" value="VWFADOMAIN"/>
</dbReference>
<dbReference type="GO" id="GO:0048471">
    <property type="term" value="C:perinuclear region of cytoplasm"/>
    <property type="evidence" value="ECO:0007669"/>
    <property type="project" value="TreeGrafter"/>
</dbReference>
<dbReference type="Pfam" id="PF13516">
    <property type="entry name" value="LRR_6"/>
    <property type="match status" value="1"/>
</dbReference>
<feature type="chain" id="PRO_5002307332" evidence="7">
    <location>
        <begin position="21"/>
        <end position="1613"/>
    </location>
</feature>
<dbReference type="Pfam" id="PF00092">
    <property type="entry name" value="VWA"/>
    <property type="match status" value="1"/>
</dbReference>
<dbReference type="SMART" id="SM00368">
    <property type="entry name" value="LRR_RI"/>
    <property type="match status" value="12"/>
</dbReference>
<dbReference type="Pfam" id="PF25301">
    <property type="entry name" value="CUT_C"/>
    <property type="match status" value="1"/>
</dbReference>
<feature type="compositionally biased region" description="Polar residues" evidence="6">
    <location>
        <begin position="683"/>
        <end position="695"/>
    </location>
</feature>
<proteinExistence type="predicted"/>
<evidence type="ECO:0000256" key="1">
    <source>
        <dbReference type="ARBA" id="ARBA00004123"/>
    </source>
</evidence>
<dbReference type="Pfam" id="PF25057">
    <property type="entry name" value="CUT_N"/>
    <property type="match status" value="1"/>
</dbReference>
<dbReference type="InterPro" id="IPR032675">
    <property type="entry name" value="LRR_dom_sf"/>
</dbReference>
<evidence type="ECO:0000313" key="11">
    <source>
        <dbReference type="Proteomes" id="UP000054495"/>
    </source>
</evidence>
<dbReference type="InterPro" id="IPR027038">
    <property type="entry name" value="RanGap"/>
</dbReference>
<dbReference type="PROSITE" id="PS51034">
    <property type="entry name" value="ZP_2"/>
    <property type="match status" value="1"/>
</dbReference>
<dbReference type="GO" id="GO:0031267">
    <property type="term" value="F:small GTPase binding"/>
    <property type="evidence" value="ECO:0007669"/>
    <property type="project" value="TreeGrafter"/>
</dbReference>
<feature type="region of interest" description="Disordered" evidence="6">
    <location>
        <begin position="1073"/>
        <end position="1115"/>
    </location>
</feature>
<evidence type="ECO:0000256" key="6">
    <source>
        <dbReference type="SAM" id="MobiDB-lite"/>
    </source>
</evidence>
<gene>
    <name evidence="10" type="ORF">ANCCEY_04784</name>
</gene>
<dbReference type="InterPro" id="IPR036720">
    <property type="entry name" value="RanGAP1_C_sf"/>
</dbReference>
<keyword evidence="5" id="KW-0539">Nucleus</keyword>
<evidence type="ECO:0000259" key="8">
    <source>
        <dbReference type="PROSITE" id="PS50234"/>
    </source>
</evidence>
<feature type="signal peptide" evidence="7">
    <location>
        <begin position="1"/>
        <end position="20"/>
    </location>
</feature>
<dbReference type="SUPFAM" id="SSF69099">
    <property type="entry name" value="Ran-GTPase activating protein 1 (RanGAP1), C-terminal domain"/>
    <property type="match status" value="1"/>
</dbReference>
<dbReference type="InterPro" id="IPR001507">
    <property type="entry name" value="ZP_dom"/>
</dbReference>
<keyword evidence="2" id="KW-0343">GTPase activation</keyword>
<dbReference type="CDD" id="cd00116">
    <property type="entry name" value="LRR_RI"/>
    <property type="match status" value="2"/>
</dbReference>
<organism evidence="10 11">
    <name type="scientific">Ancylostoma ceylanicum</name>
    <dbReference type="NCBI Taxonomy" id="53326"/>
    <lineage>
        <taxon>Eukaryota</taxon>
        <taxon>Metazoa</taxon>
        <taxon>Ecdysozoa</taxon>
        <taxon>Nematoda</taxon>
        <taxon>Chromadorea</taxon>
        <taxon>Rhabditida</taxon>
        <taxon>Rhabditina</taxon>
        <taxon>Rhabditomorpha</taxon>
        <taxon>Strongyloidea</taxon>
        <taxon>Ancylostomatidae</taxon>
        <taxon>Ancylostomatinae</taxon>
        <taxon>Ancylostoma</taxon>
    </lineage>
</organism>
<dbReference type="PROSITE" id="PS50234">
    <property type="entry name" value="VWFA"/>
    <property type="match status" value="1"/>
</dbReference>
<reference evidence="10 11" key="1">
    <citation type="submission" date="2013-05" db="EMBL/GenBank/DDBJ databases">
        <title>Draft genome of the parasitic nematode Anyclostoma ceylanicum.</title>
        <authorList>
            <person name="Mitreva M."/>
        </authorList>
    </citation>
    <scope>NUCLEOTIDE SEQUENCE [LARGE SCALE GENOMIC DNA]</scope>
</reference>
<evidence type="ECO:0000256" key="4">
    <source>
        <dbReference type="ARBA" id="ARBA00022737"/>
    </source>
</evidence>
<dbReference type="SMART" id="SM00327">
    <property type="entry name" value="VWA"/>
    <property type="match status" value="1"/>
</dbReference>
<feature type="compositionally biased region" description="Acidic residues" evidence="6">
    <location>
        <begin position="1097"/>
        <end position="1107"/>
    </location>
</feature>
<dbReference type="PANTHER" id="PTHR24113">
    <property type="entry name" value="RAN GTPASE-ACTIVATING PROTEIN 1"/>
    <property type="match status" value="1"/>
</dbReference>
<dbReference type="SUPFAM" id="SSF52047">
    <property type="entry name" value="RNI-like"/>
    <property type="match status" value="2"/>
</dbReference>
<sequence length="1613" mass="177253">MSFDRYCSILLLTFVTTGYSYEDTNELAKVCRPVALRLNVLFLLDGSGSVSGATFAMQMKMLNKIANMMNIGRNESQIAVLQYAGFTRLEFGFSDHQSLDDLLNSLRRIRHMSGTTKTGKAMLKALELFQKAKHAEEQDVSQVAVVVTDGHSHDNPLPAAEALRAAGVTILTLGIGEHINRDEIVRISGKDELAFQDLHRNISLENFVAGFKNLSQGEHCEYARGSDGAQITCGPDFIQVEVSTNHKLKGRLFFEGFHGEPGCSSTDDSSRLDPQHARYDVRIRALHGKCGLVRSHEANSRGFMVTSRAVLQFDRRFATVNDHSFEIRCFYADKRKKAKTPRRAEGITTLVQDAIGTSLTENSPNTSDRMTCTYEVAPQLEQCSSSGISVGTMLRHRWSCDRAHGKFVVHSCYIVDPVTHRTEVIVDENGCVVEKSIITALTYSTDGTVTALGRAVRFTDAPLVKFSCRLRLCNEGNDNCHSSFPPQCRSKRAISESEDVTFPTRVEPFTREYDDSAAYDDDVEALLPDPEPATMKMMKEATPPSQSESSTFSITPIKRVSSIAPLFPPGGVDVTLNSKSVAIVRTDHARDRFKQALQLRAGAAQSPALITAEIIPRGGAIPVEIHHMPNQGGPVLVTASLRSGPHPSNLVLKQVKGFVKQSPSSQDFHEDLRELPLTTKPSTEIQSSTAVSTEQPHVEEATRSTQQTRLDNLNDLLVSLIAEQRTLSMRKSEIVGLCHLDDFEEEVVVTSDPLVVRLPHEKFVTGCPRSVQSMASSAPGTLSFYDKQIRMDTAEDGLFTHSLNSAESVALQIESFFDMKTLDLRGNTVGVEAGKRIARALERHPELERCIWADIFTGRLKTEIPPILRSMCAAVMKANCRILELDLSDNAFGPIGAEGISEFLMSPSAYSMKTLKLNNNGLGAGGKIIAKCLSQCQWNSLQEEEPFALKTFVAGRNRLEDPGARALAEAFKALGSLEEISLPQNGIRSAGICELADSFKFNDSLRVINLNDNTCTKKGANALAKVLGKLTELEVLDLGDCLCRNEGIMNICDAIFDNKHNKLKISFSDDEGTMSDYSDNSYDEQEEAESGPSSGDEAYDMEDDDESSGGGDDKDVDELLKGVGCMKFASKDKVTAEDIVSFLDRQLKLNTAEDAEPVARRIEQQKSMRVLELRGNTLGIESGKRIALAIQEHPELERCLWSDMFTGRLKDEIPPILVIAQCLSQCHTKSVAAGRPLKLKTFIAGRNRLEVPGASALATAFAKIGTLEEIALPQNGITAMGIGALASSFRSNPNLRVINLNDNTATQMGSEAIAKALSSLPKLEVLNLGDCLCRDQGCHAIVDALSPTVHKNLKELDLSGAELSGAAAKQIVEKWKKFPSNTKLILSSNNFGDMFEEVKRLGGKNVVVGDSDDDQGSLSSDDGERMSAEDSDDDEVQILSDGKEVRAVSSEEDDDPSQLLQSCRDEVQTSRDRFETATQEESARLILKLSAIVAKTFEKPEITDEVFDQVVDVAEDVIVSIKKIHRRPNSTTTQLVNNLIAQAGFVKCEEKWGIPVNREALGLLLHTLVSRAVLADQRDLIRTYLRREKAAAKTQRWEVKLFSPHPINHKKLD</sequence>
<dbReference type="Gene3D" id="3.80.10.10">
    <property type="entry name" value="Ribonuclease Inhibitor"/>
    <property type="match status" value="2"/>
</dbReference>
<evidence type="ECO:0000256" key="5">
    <source>
        <dbReference type="ARBA" id="ARBA00023242"/>
    </source>
</evidence>
<keyword evidence="3" id="KW-0433">Leucine-rich repeat</keyword>
<evidence type="ECO:0000256" key="3">
    <source>
        <dbReference type="ARBA" id="ARBA00022614"/>
    </source>
</evidence>
<dbReference type="InterPro" id="IPR002035">
    <property type="entry name" value="VWF_A"/>
</dbReference>
<dbReference type="GO" id="GO:0005096">
    <property type="term" value="F:GTPase activator activity"/>
    <property type="evidence" value="ECO:0007669"/>
    <property type="project" value="UniProtKB-KW"/>
</dbReference>
<feature type="domain" description="VWFA" evidence="8">
    <location>
        <begin position="39"/>
        <end position="211"/>
    </location>
</feature>
<dbReference type="GO" id="GO:0005634">
    <property type="term" value="C:nucleus"/>
    <property type="evidence" value="ECO:0007669"/>
    <property type="project" value="UniProtKB-SubCell"/>
</dbReference>
<dbReference type="EMBL" id="KE124875">
    <property type="protein sequence ID" value="EPB76113.1"/>
    <property type="molecule type" value="Genomic_DNA"/>
</dbReference>